<dbReference type="PANTHER" id="PTHR45674">
    <property type="entry name" value="DNA LIGASE 1/3 FAMILY MEMBER"/>
    <property type="match status" value="1"/>
</dbReference>
<dbReference type="InterPro" id="IPR036599">
    <property type="entry name" value="DNA_ligase_N_sf"/>
</dbReference>
<dbReference type="GO" id="GO:0051301">
    <property type="term" value="P:cell division"/>
    <property type="evidence" value="ECO:0007669"/>
    <property type="project" value="UniProtKB-KW"/>
</dbReference>
<keyword evidence="9" id="KW-0227">DNA damage</keyword>
<feature type="region of interest" description="Disordered" evidence="11">
    <location>
        <begin position="496"/>
        <end position="536"/>
    </location>
</feature>
<dbReference type="Pfam" id="PF01068">
    <property type="entry name" value="DNA_ligase_A_M"/>
    <property type="match status" value="1"/>
</dbReference>
<evidence type="ECO:0000256" key="7">
    <source>
        <dbReference type="ARBA" id="ARBA00022840"/>
    </source>
</evidence>
<dbReference type="SUPFAM" id="SSF50249">
    <property type="entry name" value="Nucleic acid-binding proteins"/>
    <property type="match status" value="1"/>
</dbReference>
<dbReference type="InterPro" id="IPR012340">
    <property type="entry name" value="NA-bd_OB-fold"/>
</dbReference>
<dbReference type="Pfam" id="PF04679">
    <property type="entry name" value="DNA_ligase_A_C"/>
    <property type="match status" value="1"/>
</dbReference>
<feature type="domain" description="ATP-dependent DNA ligase family profile" evidence="12">
    <location>
        <begin position="1147"/>
        <end position="1279"/>
    </location>
</feature>
<dbReference type="GO" id="GO:0005524">
    <property type="term" value="F:ATP binding"/>
    <property type="evidence" value="ECO:0007669"/>
    <property type="project" value="UniProtKB-KW"/>
</dbReference>
<keyword evidence="3 9" id="KW-0436">Ligase</keyword>
<dbReference type="PROSITE" id="PS00697">
    <property type="entry name" value="DNA_LIGASE_A1"/>
    <property type="match status" value="1"/>
</dbReference>
<proteinExistence type="inferred from homology"/>
<feature type="region of interest" description="Disordered" evidence="11">
    <location>
        <begin position="842"/>
        <end position="875"/>
    </location>
</feature>
<keyword evidence="9" id="KW-0234">DNA repair</keyword>
<evidence type="ECO:0000256" key="6">
    <source>
        <dbReference type="ARBA" id="ARBA00022741"/>
    </source>
</evidence>
<dbReference type="PROSITE" id="PS50160">
    <property type="entry name" value="DNA_LIGASE_A3"/>
    <property type="match status" value="1"/>
</dbReference>
<keyword evidence="6 9" id="KW-0547">Nucleotide-binding</keyword>
<evidence type="ECO:0000256" key="3">
    <source>
        <dbReference type="ARBA" id="ARBA00022598"/>
    </source>
</evidence>
<evidence type="ECO:0000256" key="1">
    <source>
        <dbReference type="ARBA" id="ARBA00007572"/>
    </source>
</evidence>
<dbReference type="KEGG" id="vg:955080"/>
<evidence type="ECO:0000256" key="2">
    <source>
        <dbReference type="ARBA" id="ARBA00013308"/>
    </source>
</evidence>
<dbReference type="GO" id="GO:0006281">
    <property type="term" value="P:DNA repair"/>
    <property type="evidence" value="ECO:0007669"/>
    <property type="project" value="UniProtKB-KW"/>
</dbReference>
<evidence type="ECO:0000256" key="5">
    <source>
        <dbReference type="ARBA" id="ARBA00022705"/>
    </source>
</evidence>
<feature type="region of interest" description="Disordered" evidence="11">
    <location>
        <begin position="462"/>
        <end position="483"/>
    </location>
</feature>
<evidence type="ECO:0000256" key="9">
    <source>
        <dbReference type="RuleBase" id="RU000617"/>
    </source>
</evidence>
<evidence type="ECO:0000256" key="10">
    <source>
        <dbReference type="RuleBase" id="RU004196"/>
    </source>
</evidence>
<accession>Q8JKS5</accession>
<protein>
    <recommendedName>
        <fullName evidence="2 9">DNA ligase</fullName>
        <ecNumber evidence="9">6.5.1.1</ecNumber>
    </recommendedName>
</protein>
<keyword evidence="5" id="KW-0235">DNA replication</keyword>
<dbReference type="Proteomes" id="UP000232784">
    <property type="component" value="Segment"/>
</dbReference>
<evidence type="ECO:0000256" key="11">
    <source>
        <dbReference type="SAM" id="MobiDB-lite"/>
    </source>
</evidence>
<dbReference type="GO" id="GO:0003677">
    <property type="term" value="F:DNA binding"/>
    <property type="evidence" value="ECO:0007669"/>
    <property type="project" value="InterPro"/>
</dbReference>
<dbReference type="EC" id="6.5.1.1" evidence="9"/>
<dbReference type="InterPro" id="IPR000977">
    <property type="entry name" value="DNA_ligase_ATP-dep"/>
</dbReference>
<dbReference type="GO" id="GO:0006273">
    <property type="term" value="P:lagging strand elongation"/>
    <property type="evidence" value="ECO:0007669"/>
    <property type="project" value="TreeGrafter"/>
</dbReference>
<sequence length="1411" mass="157279">MFKDLERTGDVAQTIISFFNEHHYKFHRECNKPHKCNFLLQETNDKNASKPYNNNESVNAEAFYRPLVRKEEERQRITMPQVDEFLSNMADSSITGKHALLYEITRRCNSMELKYLIRIMKRDLKINAGSKCILEALSPTAYLMFQLSKDFKLVLDLQCGEDNASTFLEDPFYESGSKTNTNRINRPIQDVTDVLHANKFENPYKLYYNTTTTTTFRQCTCTNIALYNTIPNVINNGNNGTFQYSNDAINSHDVTLHNLQLHQSNNTNNNSQDSVQFENASCVLGNHLTGSSFSTGGNTFSTGTTTFNTGTTTFNTGPINNSLEPWSLVECTSNNVLGDVVNSESLPFNNVESFNCMEPLPFNSMEPLPFNSVESLPLNSVESFNYMEPLPFTNVEPTNIMNHSIDQYSAIDSLSLFNTFNNLDFQFNNNQVFDVDQAFDSNLNQSCNNQVFNVNPNQSFNTPQTSFNTNHTPQPSFNINQPFNINPSFNINQSFNTNQPSFNINQTYANNSNDQPTSNNIQTTISDNAHSSYNANSNLQSYNTKEPYIYHNNNNNNNNSQSNAYNSNTSEFNNPDKPLFNNPCSNNITSAPIENLQVPQTILDLDFQESPFNTTYNTCNTTFNNLNFNSIPYNTVPFNPLHSDDKANFVHVQPQRRPPKLQAKSNHKGCRKSCKCKMCKDSVDTASVVDSIGIGGCGVGVGSSSISGKVQDCRVMDCSINCNMECSVECSFESSVDGDLQHDVNSTTNTPSSSNTGTINTILNHISVDTLGSRPVISLRPIDSLRCTTPKGSKANCVDNFVQPTSTVTSMSKSRPRLNTKLSSIGMASASPSVVNITGMNSASKSTSTSASKSTSTNTSIGTSVSTGTSTKGSGVNTQIDFEESLYRSVIVQTQKLDTLSTNNTLPTTLYNPINSNTLSFSEYFKMLAKMHTTDDVKLLASANTSTSAVNTSLVSNASSSLCITKSTNTSTNSSINKSTNSNISTSTNSSITNSTSIDPFQPETTKQTYIRYCYKPKNSNKVARIRVNLSSKLNLTMDEPMATVAPMLAAQCKSIEVAFKKFPNGMMCEYKYDGERVQIHKSRSDFKYYSRSLKCVPEKKLGDLTQLLQRALPSECTCILDCELLMMDTDTGKVLPFDAIGVHKRKAFKSAKVCIVVFDCMYFNGRYLYREPLSVRRDIIKDNLTLIENRIVLSEQKHITSPGDLMEEFKQCMRLNMEGLMLKCANSCYMPGKRRWLKMKRDYFKNSGDTADLVILGAWYGTGRLGGLLSVFLMGCLDGDCVEPTWVGLTKVHAGLNDVQIKQLNDILEPLMVHSAAMDVPWRFVNVKDSRKLPTMIALDPKQMPVLEVLCTELTASLSFRFPRVIRIRSDKDWTGVTSLRYIKELASGAGRLECCNDQKSVEMEDAEDV</sequence>
<dbReference type="Pfam" id="PF04675">
    <property type="entry name" value="DNA_ligase_A_N"/>
    <property type="match status" value="1"/>
</dbReference>
<feature type="compositionally biased region" description="Low complexity" evidence="11">
    <location>
        <begin position="552"/>
        <end position="570"/>
    </location>
</feature>
<dbReference type="PANTHER" id="PTHR45674:SF9">
    <property type="entry name" value="DNA LIGASE 3"/>
    <property type="match status" value="1"/>
</dbReference>
<evidence type="ECO:0000256" key="8">
    <source>
        <dbReference type="ARBA" id="ARBA00023306"/>
    </source>
</evidence>
<dbReference type="Gene3D" id="3.30.1490.70">
    <property type="match status" value="1"/>
</dbReference>
<comment type="similarity">
    <text evidence="1 10">Belongs to the ATP-dependent DNA ligase family.</text>
</comment>
<dbReference type="EMBL" id="AF451898">
    <property type="protein sequence ID" value="AAN04331.1"/>
    <property type="molecule type" value="Genomic_DNA"/>
</dbReference>
<evidence type="ECO:0000313" key="13">
    <source>
        <dbReference type="EMBL" id="AAN04331.1"/>
    </source>
</evidence>
<keyword evidence="4" id="KW-0132">Cell division</keyword>
<dbReference type="Gene3D" id="3.30.470.30">
    <property type="entry name" value="DNA ligase/mRNA capping enzyme"/>
    <property type="match status" value="1"/>
</dbReference>
<keyword evidence="9" id="KW-0233">DNA recombination</keyword>
<gene>
    <name evidence="13" type="primary">orf36</name>
</gene>
<name>Q8JKS5_9VIRU</name>
<dbReference type="Gene3D" id="2.40.50.140">
    <property type="entry name" value="Nucleic acid-binding proteins"/>
    <property type="match status" value="1"/>
</dbReference>
<dbReference type="SUPFAM" id="SSF56091">
    <property type="entry name" value="DNA ligase/mRNA capping enzyme, catalytic domain"/>
    <property type="match status" value="1"/>
</dbReference>
<dbReference type="GO" id="GO:0071897">
    <property type="term" value="P:DNA biosynthetic process"/>
    <property type="evidence" value="ECO:0007669"/>
    <property type="project" value="InterPro"/>
</dbReference>
<dbReference type="InterPro" id="IPR016059">
    <property type="entry name" value="DNA_ligase_ATP-dep_CS"/>
</dbReference>
<dbReference type="NCBIfam" id="TIGR00574">
    <property type="entry name" value="dnl1"/>
    <property type="match status" value="1"/>
</dbReference>
<evidence type="ECO:0000259" key="12">
    <source>
        <dbReference type="PROSITE" id="PS50160"/>
    </source>
</evidence>
<evidence type="ECO:0000313" key="14">
    <source>
        <dbReference type="Proteomes" id="UP000232784"/>
    </source>
</evidence>
<dbReference type="InterPro" id="IPR012310">
    <property type="entry name" value="DNA_ligase_ATP-dep_cent"/>
</dbReference>
<feature type="region of interest" description="Disordered" evidence="11">
    <location>
        <begin position="551"/>
        <end position="576"/>
    </location>
</feature>
<dbReference type="InterPro" id="IPR012309">
    <property type="entry name" value="DNA_ligase_ATP-dep_C"/>
</dbReference>
<dbReference type="SUPFAM" id="SSF117018">
    <property type="entry name" value="ATP-dependent DNA ligase DNA-binding domain"/>
    <property type="match status" value="1"/>
</dbReference>
<feature type="compositionally biased region" description="Low complexity" evidence="11">
    <location>
        <begin position="974"/>
        <end position="998"/>
    </location>
</feature>
<evidence type="ECO:0000256" key="4">
    <source>
        <dbReference type="ARBA" id="ARBA00022618"/>
    </source>
</evidence>
<reference evidence="13 14" key="1">
    <citation type="journal article" date="2002" name="J. Virol.">
        <title>Analysis of the complete genome sequence of the Hz-1 virus suggests that it is related to members of the Baculoviridae.</title>
        <authorList>
            <person name="Cheng C.H."/>
            <person name="Liu S.M."/>
            <person name="Chow T.Y."/>
            <person name="Hsiao Y.Y."/>
            <person name="Wang D.P."/>
            <person name="Huang J.J."/>
            <person name="Chen H.H."/>
        </authorList>
    </citation>
    <scope>NUCLEOTIDE SEQUENCE [LARGE SCALE GENOMIC DNA]</scope>
</reference>
<organism evidence="13 14">
    <name type="scientific">Heliothis zea nudivirus 1</name>
    <dbReference type="NCBI Taxonomy" id="3116536"/>
    <lineage>
        <taxon>Viruses</taxon>
        <taxon>Viruses incertae sedis</taxon>
        <taxon>Naldaviricetes</taxon>
        <taxon>Lefavirales</taxon>
        <taxon>Nudiviridae</taxon>
        <taxon>Betanudivirus</taxon>
        <taxon>Betanudivirus hezeae</taxon>
    </lineage>
</organism>
<keyword evidence="8" id="KW-0131">Cell cycle</keyword>
<comment type="catalytic activity">
    <reaction evidence="9">
        <text>ATP + (deoxyribonucleotide)n-3'-hydroxyl + 5'-phospho-(deoxyribonucleotide)m = (deoxyribonucleotide)n+m + AMP + diphosphate.</text>
        <dbReference type="EC" id="6.5.1.1"/>
    </reaction>
</comment>
<dbReference type="GO" id="GO:0006310">
    <property type="term" value="P:DNA recombination"/>
    <property type="evidence" value="ECO:0007669"/>
    <property type="project" value="UniProtKB-KW"/>
</dbReference>
<dbReference type="Gene3D" id="1.10.3260.10">
    <property type="entry name" value="DNA ligase, ATP-dependent, N-terminal domain"/>
    <property type="match status" value="1"/>
</dbReference>
<keyword evidence="7 9" id="KW-0067">ATP-binding</keyword>
<keyword evidence="14" id="KW-1185">Reference proteome</keyword>
<feature type="region of interest" description="Disordered" evidence="11">
    <location>
        <begin position="974"/>
        <end position="999"/>
    </location>
</feature>
<dbReference type="GO" id="GO:0003910">
    <property type="term" value="F:DNA ligase (ATP) activity"/>
    <property type="evidence" value="ECO:0007669"/>
    <property type="project" value="UniProtKB-EC"/>
</dbReference>
<dbReference type="InterPro" id="IPR012308">
    <property type="entry name" value="DNA_ligase_ATP-dep_N"/>
</dbReference>
<dbReference type="InterPro" id="IPR050191">
    <property type="entry name" value="ATP-dep_DNA_ligase"/>
</dbReference>